<dbReference type="EMBL" id="ML769744">
    <property type="protein sequence ID" value="KAE9388434.1"/>
    <property type="molecule type" value="Genomic_DNA"/>
</dbReference>
<gene>
    <name evidence="2" type="ORF">BT96DRAFT_947624</name>
</gene>
<keyword evidence="1" id="KW-0472">Membrane</keyword>
<keyword evidence="1" id="KW-0812">Transmembrane</keyword>
<protein>
    <submittedName>
        <fullName evidence="2">Uncharacterized protein</fullName>
    </submittedName>
</protein>
<dbReference type="AlphaFoldDB" id="A0A6A4GTH5"/>
<accession>A0A6A4GTH5</accession>
<keyword evidence="1" id="KW-1133">Transmembrane helix</keyword>
<evidence type="ECO:0000313" key="3">
    <source>
        <dbReference type="Proteomes" id="UP000799118"/>
    </source>
</evidence>
<organism evidence="2 3">
    <name type="scientific">Gymnopus androsaceus JB14</name>
    <dbReference type="NCBI Taxonomy" id="1447944"/>
    <lineage>
        <taxon>Eukaryota</taxon>
        <taxon>Fungi</taxon>
        <taxon>Dikarya</taxon>
        <taxon>Basidiomycota</taxon>
        <taxon>Agaricomycotina</taxon>
        <taxon>Agaricomycetes</taxon>
        <taxon>Agaricomycetidae</taxon>
        <taxon>Agaricales</taxon>
        <taxon>Marasmiineae</taxon>
        <taxon>Omphalotaceae</taxon>
        <taxon>Gymnopus</taxon>
    </lineage>
</organism>
<name>A0A6A4GTH5_9AGAR</name>
<evidence type="ECO:0000313" key="2">
    <source>
        <dbReference type="EMBL" id="KAE9388434.1"/>
    </source>
</evidence>
<keyword evidence="3" id="KW-1185">Reference proteome</keyword>
<dbReference type="Proteomes" id="UP000799118">
    <property type="component" value="Unassembled WGS sequence"/>
</dbReference>
<proteinExistence type="predicted"/>
<sequence length="392" mass="44560">MAGVLGNGKRARGVMATSLQGELMSALPFLVWSFDGSTKSILLSQYEFSTLHVCLLAHKSKYRDSSAKTPLIHSLPTSSWLGNSRFLNPMNHPLLEPANGPALQLKKKISRLENHLWTFNSVRGSKNWQFARLALDTWQQKDCKLGLFKQEYENKTSLINYTSLYWRLPATHCCFSLASNHRAGYYDYSEAVHSAQILSFSSSIGYDVDGTSKLRLLSCPACNNINCYSCSGAIVVLLACSLVLVFCLWVSISAVMHELPSKTLLKLFHTLLSLKIDGSLFFQIFVFLYCKLVERWRYFKYNSSQVPQLPKSLPNWTLLEVEDIVLLRDNEQAPVNVVVLELWIWTSYFSTHTDKPEPDRDPHHLEYKAESSNEDWAASKGVDMFQFVLMDS</sequence>
<feature type="transmembrane region" description="Helical" evidence="1">
    <location>
        <begin position="232"/>
        <end position="255"/>
    </location>
</feature>
<evidence type="ECO:0000256" key="1">
    <source>
        <dbReference type="SAM" id="Phobius"/>
    </source>
</evidence>
<reference evidence="2" key="1">
    <citation type="journal article" date="2019" name="Environ. Microbiol.">
        <title>Fungal ecological strategies reflected in gene transcription - a case study of two litter decomposers.</title>
        <authorList>
            <person name="Barbi F."/>
            <person name="Kohler A."/>
            <person name="Barry K."/>
            <person name="Baskaran P."/>
            <person name="Daum C."/>
            <person name="Fauchery L."/>
            <person name="Ihrmark K."/>
            <person name="Kuo A."/>
            <person name="LaButti K."/>
            <person name="Lipzen A."/>
            <person name="Morin E."/>
            <person name="Grigoriev I.V."/>
            <person name="Henrissat B."/>
            <person name="Lindahl B."/>
            <person name="Martin F."/>
        </authorList>
    </citation>
    <scope>NUCLEOTIDE SEQUENCE</scope>
    <source>
        <strain evidence="2">JB14</strain>
    </source>
</reference>
<feature type="transmembrane region" description="Helical" evidence="1">
    <location>
        <begin position="267"/>
        <end position="289"/>
    </location>
</feature>